<dbReference type="InterPro" id="IPR017853">
    <property type="entry name" value="GH"/>
</dbReference>
<name>A0AAP0NIC1_LIQFO</name>
<proteinExistence type="inferred from homology"/>
<dbReference type="EMBL" id="JBBPBK010000013">
    <property type="protein sequence ID" value="KAK9271519.1"/>
    <property type="molecule type" value="Genomic_DNA"/>
</dbReference>
<comment type="similarity">
    <text evidence="1 4">Belongs to the glycosyl hydrolase 1 family.</text>
</comment>
<protein>
    <submittedName>
        <fullName evidence="5">Uncharacterized protein</fullName>
    </submittedName>
</protein>
<keyword evidence="6" id="KW-1185">Reference proteome</keyword>
<dbReference type="AlphaFoldDB" id="A0AAP0NIC1"/>
<evidence type="ECO:0000313" key="5">
    <source>
        <dbReference type="EMBL" id="KAK9271519.1"/>
    </source>
</evidence>
<dbReference type="Pfam" id="PF00232">
    <property type="entry name" value="Glyco_hydro_1"/>
    <property type="match status" value="1"/>
</dbReference>
<sequence length="132" mass="14656">MENFFTESRGGDKVGYPKGRGWYVTGERMYGPNPIANPASDPFLAAHNIILAHATAYKLYQKNYQATQRGEVGMSLVNEWFVPYEDTKHDKEAAARALDFLVGWSQCKLCNVAPKEEDGKLGESISHTLGGE</sequence>
<keyword evidence="2" id="KW-0378">Hydrolase</keyword>
<dbReference type="SUPFAM" id="SSF51445">
    <property type="entry name" value="(Trans)glycosidases"/>
    <property type="match status" value="1"/>
</dbReference>
<comment type="caution">
    <text evidence="5">The sequence shown here is derived from an EMBL/GenBank/DDBJ whole genome shotgun (WGS) entry which is preliminary data.</text>
</comment>
<dbReference type="GO" id="GO:0005975">
    <property type="term" value="P:carbohydrate metabolic process"/>
    <property type="evidence" value="ECO:0007669"/>
    <property type="project" value="InterPro"/>
</dbReference>
<gene>
    <name evidence="5" type="ORF">L1049_001879</name>
</gene>
<evidence type="ECO:0000256" key="4">
    <source>
        <dbReference type="RuleBase" id="RU003690"/>
    </source>
</evidence>
<reference evidence="5 6" key="1">
    <citation type="journal article" date="2024" name="Plant J.">
        <title>Genome sequences and population genomics reveal climatic adaptation and genomic divergence between two closely related sweetgum species.</title>
        <authorList>
            <person name="Xu W.Q."/>
            <person name="Ren C.Q."/>
            <person name="Zhang X.Y."/>
            <person name="Comes H.P."/>
            <person name="Liu X.H."/>
            <person name="Li Y.G."/>
            <person name="Kettle C.J."/>
            <person name="Jalonen R."/>
            <person name="Gaisberger H."/>
            <person name="Ma Y.Z."/>
            <person name="Qiu Y.X."/>
        </authorList>
    </citation>
    <scope>NUCLEOTIDE SEQUENCE [LARGE SCALE GENOMIC DNA]</scope>
    <source>
        <strain evidence="5">Hangzhou</strain>
    </source>
</reference>
<evidence type="ECO:0000313" key="6">
    <source>
        <dbReference type="Proteomes" id="UP001415857"/>
    </source>
</evidence>
<dbReference type="Proteomes" id="UP001415857">
    <property type="component" value="Unassembled WGS sequence"/>
</dbReference>
<dbReference type="Gene3D" id="3.20.20.80">
    <property type="entry name" value="Glycosidases"/>
    <property type="match status" value="1"/>
</dbReference>
<evidence type="ECO:0000256" key="1">
    <source>
        <dbReference type="ARBA" id="ARBA00010838"/>
    </source>
</evidence>
<evidence type="ECO:0000256" key="3">
    <source>
        <dbReference type="ARBA" id="ARBA00023295"/>
    </source>
</evidence>
<accession>A0AAP0NIC1</accession>
<dbReference type="PANTHER" id="PTHR10353">
    <property type="entry name" value="GLYCOSYL HYDROLASE"/>
    <property type="match status" value="1"/>
</dbReference>
<dbReference type="InterPro" id="IPR001360">
    <property type="entry name" value="Glyco_hydro_1"/>
</dbReference>
<organism evidence="5 6">
    <name type="scientific">Liquidambar formosana</name>
    <name type="common">Formosan gum</name>
    <dbReference type="NCBI Taxonomy" id="63359"/>
    <lineage>
        <taxon>Eukaryota</taxon>
        <taxon>Viridiplantae</taxon>
        <taxon>Streptophyta</taxon>
        <taxon>Embryophyta</taxon>
        <taxon>Tracheophyta</taxon>
        <taxon>Spermatophyta</taxon>
        <taxon>Magnoliopsida</taxon>
        <taxon>eudicotyledons</taxon>
        <taxon>Gunneridae</taxon>
        <taxon>Pentapetalae</taxon>
        <taxon>Saxifragales</taxon>
        <taxon>Altingiaceae</taxon>
        <taxon>Liquidambar</taxon>
    </lineage>
</organism>
<evidence type="ECO:0000256" key="2">
    <source>
        <dbReference type="ARBA" id="ARBA00022801"/>
    </source>
</evidence>
<keyword evidence="3" id="KW-0326">Glycosidase</keyword>
<dbReference type="GO" id="GO:0008422">
    <property type="term" value="F:beta-glucosidase activity"/>
    <property type="evidence" value="ECO:0007669"/>
    <property type="project" value="TreeGrafter"/>
</dbReference>
<dbReference type="PANTHER" id="PTHR10353:SF137">
    <property type="entry name" value="MYROSINASE 3-RELATED"/>
    <property type="match status" value="1"/>
</dbReference>